<dbReference type="PANTHER" id="PTHR10434">
    <property type="entry name" value="1-ACYL-SN-GLYCEROL-3-PHOSPHATE ACYLTRANSFERASE"/>
    <property type="match status" value="1"/>
</dbReference>
<dbReference type="PANTHER" id="PTHR10434:SF40">
    <property type="entry name" value="1-ACYL-SN-GLYCEROL-3-PHOSPHATE ACYLTRANSFERASE"/>
    <property type="match status" value="1"/>
</dbReference>
<dbReference type="InterPro" id="IPR002123">
    <property type="entry name" value="Plipid/glycerol_acylTrfase"/>
</dbReference>
<evidence type="ECO:0000313" key="7">
    <source>
        <dbReference type="Proteomes" id="UP000198623"/>
    </source>
</evidence>
<dbReference type="OrthoDB" id="9812274at2"/>
<dbReference type="SUPFAM" id="SSF69593">
    <property type="entry name" value="Glycerol-3-phosphate (1)-acyltransferase"/>
    <property type="match status" value="1"/>
</dbReference>
<dbReference type="EMBL" id="FOOU01000017">
    <property type="protein sequence ID" value="SFG88704.1"/>
    <property type="molecule type" value="Genomic_DNA"/>
</dbReference>
<accession>A0A1I2VHB3</accession>
<keyword evidence="4" id="KW-0472">Membrane</keyword>
<keyword evidence="7" id="KW-1185">Reference proteome</keyword>
<keyword evidence="3 6" id="KW-0012">Acyltransferase</keyword>
<name>A0A1I2VHB3_9GAMM</name>
<keyword evidence="4" id="KW-1133">Transmembrane helix</keyword>
<keyword evidence="2 6" id="KW-0808">Transferase</keyword>
<comment type="pathway">
    <text evidence="1">Lipid metabolism.</text>
</comment>
<dbReference type="SMART" id="SM00563">
    <property type="entry name" value="PlsC"/>
    <property type="match status" value="1"/>
</dbReference>
<feature type="transmembrane region" description="Helical" evidence="4">
    <location>
        <begin position="16"/>
        <end position="36"/>
    </location>
</feature>
<dbReference type="Proteomes" id="UP000198623">
    <property type="component" value="Unassembled WGS sequence"/>
</dbReference>
<dbReference type="RefSeq" id="WP_090730238.1">
    <property type="nucleotide sequence ID" value="NZ_FOOU01000017.1"/>
</dbReference>
<organism evidence="6 7">
    <name type="scientific">Neptunomonas qingdaonensis</name>
    <dbReference type="NCBI Taxonomy" id="1045558"/>
    <lineage>
        <taxon>Bacteria</taxon>
        <taxon>Pseudomonadati</taxon>
        <taxon>Pseudomonadota</taxon>
        <taxon>Gammaproteobacteria</taxon>
        <taxon>Oceanospirillales</taxon>
        <taxon>Oceanospirillaceae</taxon>
        <taxon>Neptunomonas</taxon>
    </lineage>
</organism>
<gene>
    <name evidence="6" type="ORF">SAMN05216175_11738</name>
</gene>
<keyword evidence="4" id="KW-0812">Transmembrane</keyword>
<evidence type="ECO:0000313" key="6">
    <source>
        <dbReference type="EMBL" id="SFG88704.1"/>
    </source>
</evidence>
<evidence type="ECO:0000256" key="3">
    <source>
        <dbReference type="ARBA" id="ARBA00023315"/>
    </source>
</evidence>
<dbReference type="GO" id="GO:0003841">
    <property type="term" value="F:1-acylglycerol-3-phosphate O-acyltransferase activity"/>
    <property type="evidence" value="ECO:0007669"/>
    <property type="project" value="TreeGrafter"/>
</dbReference>
<evidence type="ECO:0000256" key="2">
    <source>
        <dbReference type="ARBA" id="ARBA00022679"/>
    </source>
</evidence>
<reference evidence="7" key="1">
    <citation type="submission" date="2016-10" db="EMBL/GenBank/DDBJ databases">
        <authorList>
            <person name="Varghese N."/>
            <person name="Submissions S."/>
        </authorList>
    </citation>
    <scope>NUCLEOTIDE SEQUENCE [LARGE SCALE GENOMIC DNA]</scope>
    <source>
        <strain evidence="7">CGMCC 1.10971</strain>
    </source>
</reference>
<dbReference type="AlphaFoldDB" id="A0A1I2VHB3"/>
<dbReference type="Pfam" id="PF01553">
    <property type="entry name" value="Acyltransferase"/>
    <property type="match status" value="1"/>
</dbReference>
<evidence type="ECO:0000259" key="5">
    <source>
        <dbReference type="SMART" id="SM00563"/>
    </source>
</evidence>
<evidence type="ECO:0000256" key="1">
    <source>
        <dbReference type="ARBA" id="ARBA00005189"/>
    </source>
</evidence>
<sequence>MSKQEKTVLGYLRASVYYMAFYPATIVYSLLCVVVARPLPFPQRFKFVTLINYFYIAWLRICCGVKLHIEGLENLPKEGAYVAIANHQSEWETIYFQVLIRPQCIVLKKELLKMPFFGWAMGLLDPIALDRSQKRGALKELLLQGKDRLGRGIPIVIFPQGTRLAVGERGKFNKGGAMLAVSSEVPVIPIAHNAGVYWPGKSFIKYPGTIQLRIGKPVSSVGRSVDEVHTESVGWLLAQMEQMEQVESEERL</sequence>
<dbReference type="GO" id="GO:0006654">
    <property type="term" value="P:phosphatidic acid biosynthetic process"/>
    <property type="evidence" value="ECO:0007669"/>
    <property type="project" value="TreeGrafter"/>
</dbReference>
<dbReference type="CDD" id="cd07989">
    <property type="entry name" value="LPLAT_AGPAT-like"/>
    <property type="match status" value="1"/>
</dbReference>
<proteinExistence type="predicted"/>
<evidence type="ECO:0000256" key="4">
    <source>
        <dbReference type="SAM" id="Phobius"/>
    </source>
</evidence>
<protein>
    <submittedName>
        <fullName evidence="6">1-acyl-sn-glycerol-3-phosphate acyltransferase</fullName>
    </submittedName>
</protein>
<dbReference type="STRING" id="1045558.SAMN05216175_11738"/>
<feature type="domain" description="Phospholipid/glycerol acyltransferase" evidence="5">
    <location>
        <begin position="81"/>
        <end position="195"/>
    </location>
</feature>